<evidence type="ECO:0000256" key="4">
    <source>
        <dbReference type="SAM" id="Phobius"/>
    </source>
</evidence>
<proteinExistence type="predicted"/>
<feature type="transmembrane region" description="Helical" evidence="4">
    <location>
        <begin position="82"/>
        <end position="100"/>
    </location>
</feature>
<name>A0A9D1VRS8_9BACT</name>
<feature type="transmembrane region" description="Helical" evidence="4">
    <location>
        <begin position="360"/>
        <end position="379"/>
    </location>
</feature>
<evidence type="ECO:0000256" key="3">
    <source>
        <dbReference type="ARBA" id="ARBA00023136"/>
    </source>
</evidence>
<reference evidence="5" key="2">
    <citation type="submission" date="2021-04" db="EMBL/GenBank/DDBJ databases">
        <authorList>
            <person name="Gilroy R."/>
        </authorList>
    </citation>
    <scope>NUCLEOTIDE SEQUENCE</scope>
    <source>
        <strain evidence="5">ChiHjej12B11-16260</strain>
    </source>
</reference>
<evidence type="ECO:0000256" key="1">
    <source>
        <dbReference type="ARBA" id="ARBA00022692"/>
    </source>
</evidence>
<feature type="transmembrane region" description="Helical" evidence="4">
    <location>
        <begin position="106"/>
        <end position="130"/>
    </location>
</feature>
<evidence type="ECO:0000313" key="6">
    <source>
        <dbReference type="Proteomes" id="UP000824246"/>
    </source>
</evidence>
<evidence type="ECO:0000313" key="5">
    <source>
        <dbReference type="EMBL" id="HIX45405.1"/>
    </source>
</evidence>
<feature type="transmembrane region" description="Helical" evidence="4">
    <location>
        <begin position="385"/>
        <end position="403"/>
    </location>
</feature>
<feature type="transmembrane region" description="Helical" evidence="4">
    <location>
        <begin position="260"/>
        <end position="279"/>
    </location>
</feature>
<feature type="transmembrane region" description="Helical" evidence="4">
    <location>
        <begin position="20"/>
        <end position="43"/>
    </location>
</feature>
<keyword evidence="3 4" id="KW-0472">Membrane</keyword>
<dbReference type="AlphaFoldDB" id="A0A9D1VRS8"/>
<dbReference type="Gene3D" id="1.20.1250.20">
    <property type="entry name" value="MFS general substrate transporter like domains"/>
    <property type="match status" value="1"/>
</dbReference>
<feature type="transmembrane region" description="Helical" evidence="4">
    <location>
        <begin position="229"/>
        <end position="254"/>
    </location>
</feature>
<dbReference type="Pfam" id="PF07690">
    <property type="entry name" value="MFS_1"/>
    <property type="match status" value="1"/>
</dbReference>
<dbReference type="Proteomes" id="UP000824246">
    <property type="component" value="Unassembled WGS sequence"/>
</dbReference>
<feature type="transmembrane region" description="Helical" evidence="4">
    <location>
        <begin position="55"/>
        <end position="75"/>
    </location>
</feature>
<reference evidence="5" key="1">
    <citation type="journal article" date="2021" name="PeerJ">
        <title>Extensive microbial diversity within the chicken gut microbiome revealed by metagenomics and culture.</title>
        <authorList>
            <person name="Gilroy R."/>
            <person name="Ravi A."/>
            <person name="Getino M."/>
            <person name="Pursley I."/>
            <person name="Horton D.L."/>
            <person name="Alikhan N.F."/>
            <person name="Baker D."/>
            <person name="Gharbi K."/>
            <person name="Hall N."/>
            <person name="Watson M."/>
            <person name="Adriaenssens E.M."/>
            <person name="Foster-Nyarko E."/>
            <person name="Jarju S."/>
            <person name="Secka A."/>
            <person name="Antonio M."/>
            <person name="Oren A."/>
            <person name="Chaudhuri R.R."/>
            <person name="La Ragione R."/>
            <person name="Hildebrand F."/>
            <person name="Pallen M.J."/>
        </authorList>
    </citation>
    <scope>NUCLEOTIDE SEQUENCE</scope>
    <source>
        <strain evidence="5">ChiHjej12B11-16260</strain>
    </source>
</reference>
<dbReference type="InterPro" id="IPR011701">
    <property type="entry name" value="MFS"/>
</dbReference>
<feature type="transmembrane region" description="Helical" evidence="4">
    <location>
        <begin position="142"/>
        <end position="167"/>
    </location>
</feature>
<feature type="transmembrane region" description="Helical" evidence="4">
    <location>
        <begin position="187"/>
        <end position="208"/>
    </location>
</feature>
<keyword evidence="2 4" id="KW-1133">Transmembrane helix</keyword>
<dbReference type="InterPro" id="IPR036259">
    <property type="entry name" value="MFS_trans_sf"/>
</dbReference>
<protein>
    <submittedName>
        <fullName evidence="5">MFS transporter</fullName>
    </submittedName>
</protein>
<comment type="caution">
    <text evidence="5">The sequence shown here is derived from an EMBL/GenBank/DDBJ whole genome shotgun (WGS) entry which is preliminary data.</text>
</comment>
<dbReference type="EMBL" id="DXFB01000115">
    <property type="protein sequence ID" value="HIX45405.1"/>
    <property type="molecule type" value="Genomic_DNA"/>
</dbReference>
<dbReference type="SUPFAM" id="SSF103473">
    <property type="entry name" value="MFS general substrate transporter"/>
    <property type="match status" value="1"/>
</dbReference>
<accession>A0A9D1VRS8</accession>
<evidence type="ECO:0000256" key="2">
    <source>
        <dbReference type="ARBA" id="ARBA00022989"/>
    </source>
</evidence>
<sequence>MEKLTNEFRVFRSQPHNMQVLLGVNMLYALVLPVVEVFVGAYIMRNTNDPAMVALYQLAMYVGIILTSVCNGVLLKFVKVNILYTIGILLSAVSMVVMMSLSSLDLLQLCIAGCAMGAASGFFWTNRYLLSLNVTEDDNRNYYFGLESFAFTIANIVVPLGVGALIAGLSGHQILGITFDVNLSYRVVTIITLCIAIIACYVLSFGRFENPHQKGFLYIKFHTLWYKMLSLAGLKGLVQGFLVTAPAILILKLVGNEGSLGVIQGVSGAITAILVYVLGRVTKPKHRTIVFGAGLTIFLVGSVVNGIMFSATGVVIFVLCKVIFQPLHDLAYFPIMMRVIDVVSKIEKRNEYAYILSHEFGLFIGRASGLILFIVLAFWVSEDFALKYALVIVALIQMLSLPLSKHIIKECNRLDA</sequence>
<organism evidence="5 6">
    <name type="scientific">Candidatus Barnesiella excrementipullorum</name>
    <dbReference type="NCBI Taxonomy" id="2838479"/>
    <lineage>
        <taxon>Bacteria</taxon>
        <taxon>Pseudomonadati</taxon>
        <taxon>Bacteroidota</taxon>
        <taxon>Bacteroidia</taxon>
        <taxon>Bacteroidales</taxon>
        <taxon>Barnesiellaceae</taxon>
        <taxon>Barnesiella</taxon>
    </lineage>
</organism>
<gene>
    <name evidence="5" type="ORF">H9982_04220</name>
</gene>
<feature type="transmembrane region" description="Helical" evidence="4">
    <location>
        <begin position="291"/>
        <end position="324"/>
    </location>
</feature>
<dbReference type="GO" id="GO:0022857">
    <property type="term" value="F:transmembrane transporter activity"/>
    <property type="evidence" value="ECO:0007669"/>
    <property type="project" value="InterPro"/>
</dbReference>
<keyword evidence="1 4" id="KW-0812">Transmembrane</keyword>